<reference evidence="6" key="1">
    <citation type="submission" date="2017-07" db="EMBL/GenBank/DDBJ databases">
        <authorList>
            <person name="Mikheyev A."/>
            <person name="Grau M."/>
        </authorList>
    </citation>
    <scope>NUCLEOTIDE SEQUENCE</scope>
    <source>
        <tissue evidence="6">Venom_gland</tissue>
    </source>
</reference>
<evidence type="ECO:0000256" key="4">
    <source>
        <dbReference type="ARBA" id="ARBA00023136"/>
    </source>
</evidence>
<dbReference type="InterPro" id="IPR045232">
    <property type="entry name" value="FAM234"/>
</dbReference>
<dbReference type="EMBL" id="IACK01092946">
    <property type="protein sequence ID" value="LAA82325.1"/>
    <property type="molecule type" value="Transcribed_RNA"/>
</dbReference>
<evidence type="ECO:0000256" key="3">
    <source>
        <dbReference type="ARBA" id="ARBA00022989"/>
    </source>
</evidence>
<name>A0A2D4IDP7_MICLE</name>
<accession>A0A2D4IDP7</accession>
<dbReference type="Pfam" id="PF23727">
    <property type="entry name" value="Beta-prop_FAM234A_B"/>
    <property type="match status" value="1"/>
</dbReference>
<evidence type="ECO:0000256" key="2">
    <source>
        <dbReference type="ARBA" id="ARBA00022692"/>
    </source>
</evidence>
<dbReference type="InterPro" id="IPR055409">
    <property type="entry name" value="Beta-prop_FAM234A_B"/>
</dbReference>
<evidence type="ECO:0000313" key="6">
    <source>
        <dbReference type="EMBL" id="LAA82325.1"/>
    </source>
</evidence>
<dbReference type="GO" id="GO:0016020">
    <property type="term" value="C:membrane"/>
    <property type="evidence" value="ECO:0007669"/>
    <property type="project" value="UniProtKB-SubCell"/>
</dbReference>
<sequence>MWERPVAQELLLMDCSVEHGGSPACLLVGNPASLTLLDLETGQTRWNEAVSFGANSTVLSPLLKIPDIDKDGVPDFLVFAAIGQEVRIAGAIGSSSLLQKNWPHSQQHGDSEP</sequence>
<keyword evidence="3" id="KW-1133">Transmembrane helix</keyword>
<reference evidence="6" key="2">
    <citation type="submission" date="2017-11" db="EMBL/GenBank/DDBJ databases">
        <title>Coralsnake Venomics: Analyses of Venom Gland Transcriptomes and Proteomes of Six Brazilian Taxa.</title>
        <authorList>
            <person name="Aird S.D."/>
            <person name="Jorge da Silva N."/>
            <person name="Qiu L."/>
            <person name="Villar-Briones A."/>
            <person name="Aparecida-Saddi V."/>
            <person name="Campos-Telles M.P."/>
            <person name="Grau M."/>
            <person name="Mikheyev A.S."/>
        </authorList>
    </citation>
    <scope>NUCLEOTIDE SEQUENCE</scope>
    <source>
        <tissue evidence="6">Venom_gland</tissue>
    </source>
</reference>
<keyword evidence="4" id="KW-0472">Membrane</keyword>
<dbReference type="PANTHER" id="PTHR21419">
    <property type="match status" value="1"/>
</dbReference>
<evidence type="ECO:0000259" key="5">
    <source>
        <dbReference type="Pfam" id="PF23727"/>
    </source>
</evidence>
<organism evidence="6">
    <name type="scientific">Micrurus lemniscatus lemniscatus</name>
    <dbReference type="NCBI Taxonomy" id="129467"/>
    <lineage>
        <taxon>Eukaryota</taxon>
        <taxon>Metazoa</taxon>
        <taxon>Chordata</taxon>
        <taxon>Craniata</taxon>
        <taxon>Vertebrata</taxon>
        <taxon>Euteleostomi</taxon>
        <taxon>Lepidosauria</taxon>
        <taxon>Squamata</taxon>
        <taxon>Bifurcata</taxon>
        <taxon>Unidentata</taxon>
        <taxon>Episquamata</taxon>
        <taxon>Toxicofera</taxon>
        <taxon>Serpentes</taxon>
        <taxon>Colubroidea</taxon>
        <taxon>Elapidae</taxon>
        <taxon>Elapinae</taxon>
        <taxon>Micrurus</taxon>
    </lineage>
</organism>
<proteinExistence type="predicted"/>
<dbReference type="PANTHER" id="PTHR21419:SF7">
    <property type="entry name" value="PROTEIN FAM234A"/>
    <property type="match status" value="1"/>
</dbReference>
<dbReference type="GO" id="GO:0009986">
    <property type="term" value="C:cell surface"/>
    <property type="evidence" value="ECO:0007669"/>
    <property type="project" value="TreeGrafter"/>
</dbReference>
<protein>
    <recommendedName>
        <fullName evidence="5">FAM234A/B beta-propeller domain-containing protein</fullName>
    </recommendedName>
</protein>
<feature type="domain" description="FAM234A/B beta-propeller" evidence="5">
    <location>
        <begin position="1"/>
        <end position="89"/>
    </location>
</feature>
<dbReference type="AlphaFoldDB" id="A0A2D4IDP7"/>
<keyword evidence="2" id="KW-0812">Transmembrane</keyword>
<comment type="subcellular location">
    <subcellularLocation>
        <location evidence="1">Membrane</location>
        <topology evidence="1">Single-pass membrane protein</topology>
    </subcellularLocation>
</comment>
<evidence type="ECO:0000256" key="1">
    <source>
        <dbReference type="ARBA" id="ARBA00004167"/>
    </source>
</evidence>